<dbReference type="Proteomes" id="UP001449795">
    <property type="component" value="Chromosome"/>
</dbReference>
<keyword evidence="3" id="KW-1185">Reference proteome</keyword>
<evidence type="ECO:0000259" key="1">
    <source>
        <dbReference type="Pfam" id="PF17765"/>
    </source>
</evidence>
<accession>A0ABZ3D352</accession>
<dbReference type="RefSeq" id="WP_342627976.1">
    <property type="nucleotide sequence ID" value="NZ_CP152276.1"/>
</dbReference>
<evidence type="ECO:0000313" key="3">
    <source>
        <dbReference type="Proteomes" id="UP001449795"/>
    </source>
</evidence>
<protein>
    <recommendedName>
        <fullName evidence="1">MmyB-like transcription regulator ligand binding domain-containing protein</fullName>
    </recommendedName>
</protein>
<gene>
    <name evidence="2" type="ORF">AAC691_18220</name>
</gene>
<feature type="domain" description="MmyB-like transcription regulator ligand binding" evidence="1">
    <location>
        <begin position="30"/>
        <end position="111"/>
    </location>
</feature>
<sequence length="125" mass="13958">MNRSAASIGTMCEAPGITTISAPGLSRPTYDLWAYDRAFVQLLERVQAGCKELAHWWKDHAVQAPSSGTKRLHHPINGPICYEYTTFQASEDFGLKLAVYLPATQNAPQQDAHQPLSRNMRFALR</sequence>
<evidence type="ECO:0000313" key="2">
    <source>
        <dbReference type="EMBL" id="XAE42183.1"/>
    </source>
</evidence>
<name>A0ABZ3D352_9PROT</name>
<dbReference type="Gene3D" id="3.30.450.180">
    <property type="match status" value="1"/>
</dbReference>
<reference evidence="2 3" key="1">
    <citation type="submission" date="2024-04" db="EMBL/GenBank/DDBJ databases">
        <title>Complete genome sequence of Nguyenibacter vanlangesis HBCM-1154, a strain capable of nitrogen fixation, IAA production, and phosphorus solubilization isolated from sugarcane soil.</title>
        <authorList>
            <person name="MY HANH P."/>
        </authorList>
    </citation>
    <scope>NUCLEOTIDE SEQUENCE [LARGE SCALE GENOMIC DNA]</scope>
    <source>
        <strain evidence="2 3">HBCM 1154</strain>
    </source>
</reference>
<dbReference type="Pfam" id="PF17765">
    <property type="entry name" value="MLTR_LBD"/>
    <property type="match status" value="1"/>
</dbReference>
<dbReference type="EMBL" id="CP152276">
    <property type="protein sequence ID" value="XAE42183.1"/>
    <property type="molecule type" value="Genomic_DNA"/>
</dbReference>
<proteinExistence type="predicted"/>
<dbReference type="InterPro" id="IPR041413">
    <property type="entry name" value="MLTR_LBD"/>
</dbReference>
<organism evidence="2 3">
    <name type="scientific">Nguyenibacter vanlangensis</name>
    <dbReference type="NCBI Taxonomy" id="1216886"/>
    <lineage>
        <taxon>Bacteria</taxon>
        <taxon>Pseudomonadati</taxon>
        <taxon>Pseudomonadota</taxon>
        <taxon>Alphaproteobacteria</taxon>
        <taxon>Acetobacterales</taxon>
        <taxon>Acetobacteraceae</taxon>
        <taxon>Nguyenibacter</taxon>
    </lineage>
</organism>